<dbReference type="GO" id="GO:0016020">
    <property type="term" value="C:membrane"/>
    <property type="evidence" value="ECO:0007669"/>
    <property type="project" value="TreeGrafter"/>
</dbReference>
<accession>A0AAV2KZW5</accession>
<feature type="transmembrane region" description="Helical" evidence="1">
    <location>
        <begin position="161"/>
        <end position="177"/>
    </location>
</feature>
<feature type="transmembrane region" description="Helical" evidence="1">
    <location>
        <begin position="211"/>
        <end position="230"/>
    </location>
</feature>
<dbReference type="AlphaFoldDB" id="A0AAV2KZW5"/>
<keyword evidence="1" id="KW-0812">Transmembrane</keyword>
<sequence length="291" mass="33665">MQVSYRKRLQASAGRLQDQDLRQPRPQFHLDLWAVFLLQAWFLDLGRAVVMFLERSPRSFPDFLLHLGITAVAMGTTAHLVTDAVTLRLVAAGYNLHLSIRENKLMKDLTAPEMVDAFELLGYYGDTVGHVTWSLSFFLVLFLYFGGCFCHKKQQQESSRWSWILVLPTALYIWFVVTERQTFVLFLFTCFAMVATVMRQRGRGLVTDSNGSFMILRSSFFTCSFTFSSMTQMEVSTALDLVLHSFFLALLLVVLWSTCWWRDSVLRRKHKGLLFVPQPRTICSLHLHQRQ</sequence>
<evidence type="ECO:0000256" key="1">
    <source>
        <dbReference type="SAM" id="Phobius"/>
    </source>
</evidence>
<protein>
    <submittedName>
        <fullName evidence="2">Uncharacterized protein</fullName>
    </submittedName>
</protein>
<dbReference type="GO" id="GO:0005783">
    <property type="term" value="C:endoplasmic reticulum"/>
    <property type="evidence" value="ECO:0007669"/>
    <property type="project" value="TreeGrafter"/>
</dbReference>
<dbReference type="Pfam" id="PF15156">
    <property type="entry name" value="CLN6"/>
    <property type="match status" value="3"/>
</dbReference>
<keyword evidence="1" id="KW-0472">Membrane</keyword>
<evidence type="ECO:0000313" key="2">
    <source>
        <dbReference type="EMBL" id="CAL1594228.1"/>
    </source>
</evidence>
<keyword evidence="3" id="KW-1185">Reference proteome</keyword>
<dbReference type="EMBL" id="OZ035842">
    <property type="protein sequence ID" value="CAL1594228.1"/>
    <property type="molecule type" value="Genomic_DNA"/>
</dbReference>
<dbReference type="GO" id="GO:0007040">
    <property type="term" value="P:lysosome organization"/>
    <property type="evidence" value="ECO:0007669"/>
    <property type="project" value="TreeGrafter"/>
</dbReference>
<evidence type="ECO:0000313" key="3">
    <source>
        <dbReference type="Proteomes" id="UP001497482"/>
    </source>
</evidence>
<organism evidence="2 3">
    <name type="scientific">Knipowitschia caucasica</name>
    <name type="common">Caucasian dwarf goby</name>
    <name type="synonym">Pomatoschistus caucasicus</name>
    <dbReference type="NCBI Taxonomy" id="637954"/>
    <lineage>
        <taxon>Eukaryota</taxon>
        <taxon>Metazoa</taxon>
        <taxon>Chordata</taxon>
        <taxon>Craniata</taxon>
        <taxon>Vertebrata</taxon>
        <taxon>Euteleostomi</taxon>
        <taxon>Actinopterygii</taxon>
        <taxon>Neopterygii</taxon>
        <taxon>Teleostei</taxon>
        <taxon>Neoteleostei</taxon>
        <taxon>Acanthomorphata</taxon>
        <taxon>Gobiaria</taxon>
        <taxon>Gobiiformes</taxon>
        <taxon>Gobioidei</taxon>
        <taxon>Gobiidae</taxon>
        <taxon>Gobiinae</taxon>
        <taxon>Knipowitschia</taxon>
    </lineage>
</organism>
<feature type="transmembrane region" description="Helical" evidence="1">
    <location>
        <begin position="63"/>
        <end position="81"/>
    </location>
</feature>
<proteinExistence type="predicted"/>
<keyword evidence="1" id="KW-1133">Transmembrane helix</keyword>
<dbReference type="PANTHER" id="PTHR16244">
    <property type="entry name" value="CEROID-LIPOFUSCINOSIS NEURONAL PROTEIN 6"/>
    <property type="match status" value="1"/>
</dbReference>
<feature type="transmembrane region" description="Helical" evidence="1">
    <location>
        <begin position="183"/>
        <end position="199"/>
    </location>
</feature>
<reference evidence="2 3" key="1">
    <citation type="submission" date="2024-04" db="EMBL/GenBank/DDBJ databases">
        <authorList>
            <person name="Waldvogel A.-M."/>
            <person name="Schoenle A."/>
        </authorList>
    </citation>
    <scope>NUCLEOTIDE SEQUENCE [LARGE SCALE GENOMIC DNA]</scope>
</reference>
<dbReference type="Proteomes" id="UP001497482">
    <property type="component" value="Chromosome 20"/>
</dbReference>
<feature type="transmembrane region" description="Helical" evidence="1">
    <location>
        <begin position="242"/>
        <end position="261"/>
    </location>
</feature>
<dbReference type="PANTHER" id="PTHR16244:SF2">
    <property type="entry name" value="CEROID-LIPOFUSCINOSIS NEURONAL PROTEIN 6"/>
    <property type="match status" value="1"/>
</dbReference>
<feature type="transmembrane region" description="Helical" evidence="1">
    <location>
        <begin position="131"/>
        <end position="149"/>
    </location>
</feature>
<gene>
    <name evidence="2" type="ORF">KC01_LOCUS23210</name>
</gene>
<name>A0AAV2KZW5_KNICA</name>
<dbReference type="InterPro" id="IPR029255">
    <property type="entry name" value="CLN6"/>
</dbReference>